<gene>
    <name evidence="2" type="ORF">DES47_101595</name>
</gene>
<dbReference type="OrthoDB" id="2388670at2"/>
<dbReference type="InParanoid" id="A0A4R6QSM0"/>
<feature type="transmembrane region" description="Helical" evidence="1">
    <location>
        <begin position="64"/>
        <end position="83"/>
    </location>
</feature>
<keyword evidence="1" id="KW-0812">Transmembrane</keyword>
<evidence type="ECO:0000256" key="1">
    <source>
        <dbReference type="SAM" id="Phobius"/>
    </source>
</evidence>
<dbReference type="Proteomes" id="UP000295361">
    <property type="component" value="Unassembled WGS sequence"/>
</dbReference>
<dbReference type="RefSeq" id="WP_133699149.1">
    <property type="nucleotide sequence ID" value="NZ_SNXS01000001.1"/>
</dbReference>
<keyword evidence="1" id="KW-1133">Transmembrane helix</keyword>
<evidence type="ECO:0000313" key="2">
    <source>
        <dbReference type="EMBL" id="TDP74534.1"/>
    </source>
</evidence>
<reference evidence="2 3" key="1">
    <citation type="submission" date="2019-03" db="EMBL/GenBank/DDBJ databases">
        <title>Genomic Encyclopedia of Type Strains, Phase IV (KMG-IV): sequencing the most valuable type-strain genomes for metagenomic binning, comparative biology and taxonomic classification.</title>
        <authorList>
            <person name="Goeker M."/>
        </authorList>
    </citation>
    <scope>NUCLEOTIDE SEQUENCE [LARGE SCALE GENOMIC DNA]</scope>
    <source>
        <strain evidence="2 3">DSM 16998</strain>
    </source>
</reference>
<feature type="transmembrane region" description="Helical" evidence="1">
    <location>
        <begin position="118"/>
        <end position="139"/>
    </location>
</feature>
<protein>
    <submittedName>
        <fullName evidence="2">Uncharacterized protein</fullName>
    </submittedName>
</protein>
<feature type="transmembrane region" description="Helical" evidence="1">
    <location>
        <begin position="32"/>
        <end position="52"/>
    </location>
</feature>
<feature type="transmembrane region" description="Helical" evidence="1">
    <location>
        <begin position="159"/>
        <end position="176"/>
    </location>
</feature>
<evidence type="ECO:0000313" key="3">
    <source>
        <dbReference type="Proteomes" id="UP000295361"/>
    </source>
</evidence>
<name>A0A4R6QSM0_9BURK</name>
<proteinExistence type="predicted"/>
<keyword evidence="1" id="KW-0472">Membrane</keyword>
<dbReference type="EMBL" id="SNXS01000001">
    <property type="protein sequence ID" value="TDP74534.1"/>
    <property type="molecule type" value="Genomic_DNA"/>
</dbReference>
<dbReference type="AlphaFoldDB" id="A0A4R6QSM0"/>
<comment type="caution">
    <text evidence="2">The sequence shown here is derived from an EMBL/GenBank/DDBJ whole genome shotgun (WGS) entry which is preliminary data.</text>
</comment>
<accession>A0A4R6QSM0</accession>
<sequence length="193" mass="20697">MKRFGLVGLAALVFLCLPDVRGWLESRMSLHMAVELPLLFIAGWLIASAATLPGTRFEKFDDGGLFAATWASCVLAFWMVPAALDLAVLEPGTALMKYGTWALAGCMVGMAQPRITPVLAAFFLGNAGWMTATAGLLYLDAERQLCVNYLVDDQQATGYALVAWGVALGGLSLAVLRPLLIQPRAHTDEGVRP</sequence>
<organism evidence="2 3">
    <name type="scientific">Roseateles toxinivorans</name>
    <dbReference type="NCBI Taxonomy" id="270368"/>
    <lineage>
        <taxon>Bacteria</taxon>
        <taxon>Pseudomonadati</taxon>
        <taxon>Pseudomonadota</taxon>
        <taxon>Betaproteobacteria</taxon>
        <taxon>Burkholderiales</taxon>
        <taxon>Sphaerotilaceae</taxon>
        <taxon>Roseateles</taxon>
    </lineage>
</organism>
<keyword evidence="3" id="KW-1185">Reference proteome</keyword>